<feature type="domain" description="C2H2-type" evidence="9">
    <location>
        <begin position="261"/>
        <end position="288"/>
    </location>
</feature>
<dbReference type="AlphaFoldDB" id="A0A9P0BIG0"/>
<evidence type="ECO:0000256" key="2">
    <source>
        <dbReference type="ARBA" id="ARBA00022723"/>
    </source>
</evidence>
<dbReference type="SUPFAM" id="SSF57667">
    <property type="entry name" value="beta-beta-alpha zinc fingers"/>
    <property type="match status" value="2"/>
</dbReference>
<evidence type="ECO:0000256" key="4">
    <source>
        <dbReference type="ARBA" id="ARBA00022771"/>
    </source>
</evidence>
<keyword evidence="5" id="KW-0862">Zinc</keyword>
<evidence type="ECO:0000256" key="1">
    <source>
        <dbReference type="ARBA" id="ARBA00004123"/>
    </source>
</evidence>
<reference evidence="10" key="1">
    <citation type="submission" date="2021-12" db="EMBL/GenBank/DDBJ databases">
        <authorList>
            <person name="King R."/>
        </authorList>
    </citation>
    <scope>NUCLEOTIDE SEQUENCE</scope>
</reference>
<dbReference type="Pfam" id="PF13909">
    <property type="entry name" value="zf-H2C2_5"/>
    <property type="match status" value="1"/>
</dbReference>
<dbReference type="Pfam" id="PF00096">
    <property type="entry name" value="zf-C2H2"/>
    <property type="match status" value="1"/>
</dbReference>
<sequence length="353" mass="41321">MEQILVKKEPEELVDDSEKAIKIDQIYIKQEIEEELDDVLFDKGYSSLTVNMFKHAASDSFNPRYLHGLPSTSADQEPPSTSGIAIKQGMDDDKAWLDKGTDSEVVNKEILAKEVLSKSEKECEDVDKVGKEKLFKCGICLKKYQTRDGLNDHKKYFHRKEELEKFKCNKCDYITVRKGSFKIHLKTHNKTNCLKCHFCQYMAVTLQTLNSHMLSKHKEENKIKITSKIHQCTKCLYSSVYKSSYDNHIKVCWKLKDVKWYQCEICHYKTVRNSNLIKHIKTHNKIKELKCSFCNEYQSDRKLNLDNHILIKHLDLLNENNKNLISSKIHCCQLCEFKTAKTNSLKMHFKNNH</sequence>
<dbReference type="GO" id="GO:0008270">
    <property type="term" value="F:zinc ion binding"/>
    <property type="evidence" value="ECO:0007669"/>
    <property type="project" value="UniProtKB-KW"/>
</dbReference>
<keyword evidence="6" id="KW-0238">DNA-binding</keyword>
<dbReference type="GO" id="GO:0005634">
    <property type="term" value="C:nucleus"/>
    <property type="evidence" value="ECO:0007669"/>
    <property type="project" value="UniProtKB-SubCell"/>
</dbReference>
<dbReference type="InterPro" id="IPR013087">
    <property type="entry name" value="Znf_C2H2_type"/>
</dbReference>
<dbReference type="OrthoDB" id="3561125at2759"/>
<dbReference type="Proteomes" id="UP001154078">
    <property type="component" value="Chromosome 9"/>
</dbReference>
<dbReference type="PANTHER" id="PTHR24392">
    <property type="entry name" value="ZINC FINGER PROTEIN"/>
    <property type="match status" value="1"/>
</dbReference>
<organism evidence="10 11">
    <name type="scientific">Brassicogethes aeneus</name>
    <name type="common">Rape pollen beetle</name>
    <name type="synonym">Meligethes aeneus</name>
    <dbReference type="NCBI Taxonomy" id="1431903"/>
    <lineage>
        <taxon>Eukaryota</taxon>
        <taxon>Metazoa</taxon>
        <taxon>Ecdysozoa</taxon>
        <taxon>Arthropoda</taxon>
        <taxon>Hexapoda</taxon>
        <taxon>Insecta</taxon>
        <taxon>Pterygota</taxon>
        <taxon>Neoptera</taxon>
        <taxon>Endopterygota</taxon>
        <taxon>Coleoptera</taxon>
        <taxon>Polyphaga</taxon>
        <taxon>Cucujiformia</taxon>
        <taxon>Nitidulidae</taxon>
        <taxon>Meligethinae</taxon>
        <taxon>Brassicogethes</taxon>
    </lineage>
</organism>
<dbReference type="InterPro" id="IPR036236">
    <property type="entry name" value="Znf_C2H2_sf"/>
</dbReference>
<dbReference type="SMART" id="SM00355">
    <property type="entry name" value="ZnF_C2H2"/>
    <property type="match status" value="7"/>
</dbReference>
<keyword evidence="11" id="KW-1185">Reference proteome</keyword>
<keyword evidence="7" id="KW-0539">Nucleus</keyword>
<feature type="domain" description="C2H2-type" evidence="9">
    <location>
        <begin position="135"/>
        <end position="163"/>
    </location>
</feature>
<gene>
    <name evidence="10" type="ORF">MELIAE_LOCUS13336</name>
</gene>
<evidence type="ECO:0000313" key="10">
    <source>
        <dbReference type="EMBL" id="CAH0564893.1"/>
    </source>
</evidence>
<keyword evidence="3" id="KW-0677">Repeat</keyword>
<dbReference type="Gene3D" id="3.30.160.60">
    <property type="entry name" value="Classic Zinc Finger"/>
    <property type="match status" value="2"/>
</dbReference>
<keyword evidence="2" id="KW-0479">Metal-binding</keyword>
<name>A0A9P0BIG0_BRAAE</name>
<evidence type="ECO:0000256" key="7">
    <source>
        <dbReference type="ARBA" id="ARBA00023242"/>
    </source>
</evidence>
<accession>A0A9P0BIG0</accession>
<keyword evidence="4 8" id="KW-0863">Zinc-finger</keyword>
<evidence type="ECO:0000313" key="11">
    <source>
        <dbReference type="Proteomes" id="UP001154078"/>
    </source>
</evidence>
<evidence type="ECO:0000256" key="6">
    <source>
        <dbReference type="ARBA" id="ARBA00023125"/>
    </source>
</evidence>
<dbReference type="EMBL" id="OV121140">
    <property type="protein sequence ID" value="CAH0564893.1"/>
    <property type="molecule type" value="Genomic_DNA"/>
</dbReference>
<dbReference type="PROSITE" id="PS00028">
    <property type="entry name" value="ZINC_FINGER_C2H2_1"/>
    <property type="match status" value="1"/>
</dbReference>
<protein>
    <recommendedName>
        <fullName evidence="9">C2H2-type domain-containing protein</fullName>
    </recommendedName>
</protein>
<comment type="subcellular location">
    <subcellularLocation>
        <location evidence="1">Nucleus</location>
    </subcellularLocation>
</comment>
<dbReference type="GO" id="GO:0003677">
    <property type="term" value="F:DNA binding"/>
    <property type="evidence" value="ECO:0007669"/>
    <property type="project" value="UniProtKB-KW"/>
</dbReference>
<proteinExistence type="predicted"/>
<evidence type="ECO:0000259" key="9">
    <source>
        <dbReference type="PROSITE" id="PS50157"/>
    </source>
</evidence>
<dbReference type="PROSITE" id="PS50157">
    <property type="entry name" value="ZINC_FINGER_C2H2_2"/>
    <property type="match status" value="2"/>
</dbReference>
<evidence type="ECO:0000256" key="8">
    <source>
        <dbReference type="PROSITE-ProRule" id="PRU00042"/>
    </source>
</evidence>
<evidence type="ECO:0000256" key="3">
    <source>
        <dbReference type="ARBA" id="ARBA00022737"/>
    </source>
</evidence>
<evidence type="ECO:0000256" key="5">
    <source>
        <dbReference type="ARBA" id="ARBA00022833"/>
    </source>
</evidence>